<dbReference type="EC" id="2.3.1.-" evidence="1"/>
<proteinExistence type="predicted"/>
<reference evidence="1" key="1">
    <citation type="submission" date="2023-11" db="EMBL/GenBank/DDBJ databases">
        <title>Gracilibacillus pellucida a moderately halophilic bacterium isolated from saline soil in Xinjiang province.</title>
        <authorList>
            <person name="Zhang Z."/>
            <person name="Tan F."/>
            <person name="Wang Y."/>
            <person name="Xia M."/>
        </authorList>
    </citation>
    <scope>NUCLEOTIDE SEQUENCE</scope>
    <source>
        <strain evidence="1">S3-1-1</strain>
    </source>
</reference>
<sequence>MRFTERTLRVLKNAEKEAEKTTKIVYPVHLLLGMLLERTALGAELYITYPKLRDILNERVKKIYANNDEQGISYEPFTINISLFTKQVLEIANNRMKRFKQIYLNEGHLVDAIFRNNDYLTSAIFDGLDVSRVLEIVSYPRDMIVSLKDYSFPNIPTSNITFRKAEQIDAISLKTFVEKEFGNGWLDSIENGFSIEDIPIFIALDDEEIIGFACFDVVRNKKGVFGPMGTTYLKRVQGIGYTLLHLCLSEMNEIGYEYAVIGEAGPIEFYEKACNAVVIPKPL</sequence>
<protein>
    <submittedName>
        <fullName evidence="1">GNAT family N-acetyltransferase</fullName>
        <ecNumber evidence="1">2.3.1.-</ecNumber>
    </submittedName>
</protein>
<dbReference type="EMBL" id="JAWZSR010000004">
    <property type="protein sequence ID" value="MDX8046296.1"/>
    <property type="molecule type" value="Genomic_DNA"/>
</dbReference>
<gene>
    <name evidence="1" type="ORF">SH601_09865</name>
</gene>
<keyword evidence="1" id="KW-0808">Transferase</keyword>
<name>A0ACC6M5P6_9BACI</name>
<evidence type="ECO:0000313" key="1">
    <source>
        <dbReference type="EMBL" id="MDX8046296.1"/>
    </source>
</evidence>
<accession>A0ACC6M5P6</accession>
<organism evidence="1 2">
    <name type="scientific">Gracilibacillus pellucidus</name>
    <dbReference type="NCBI Taxonomy" id="3095368"/>
    <lineage>
        <taxon>Bacteria</taxon>
        <taxon>Bacillati</taxon>
        <taxon>Bacillota</taxon>
        <taxon>Bacilli</taxon>
        <taxon>Bacillales</taxon>
        <taxon>Bacillaceae</taxon>
        <taxon>Gracilibacillus</taxon>
    </lineage>
</organism>
<keyword evidence="1" id="KW-0012">Acyltransferase</keyword>
<evidence type="ECO:0000313" key="2">
    <source>
        <dbReference type="Proteomes" id="UP001277972"/>
    </source>
</evidence>
<comment type="caution">
    <text evidence="1">The sequence shown here is derived from an EMBL/GenBank/DDBJ whole genome shotgun (WGS) entry which is preliminary data.</text>
</comment>
<keyword evidence="2" id="KW-1185">Reference proteome</keyword>
<dbReference type="Proteomes" id="UP001277972">
    <property type="component" value="Unassembled WGS sequence"/>
</dbReference>